<sequence length="139" mass="15674">MPYTLTREQRDALHAEAITELAEIGDLYLALENDDYRLAHELWRRYEPLLLLLDQIGWEPTLADDASVVEVAMPDAQLATAARRLTRVTLGRLRHQFEQQLERGPDAESARHSIAVIETCTSLLADVALLRLAADRVEG</sequence>
<reference evidence="2" key="2">
    <citation type="submission" date="2010-01" db="EMBL/GenBank/DDBJ databases">
        <title>The complete genome of Conexibacter woesei DSM 14684.</title>
        <authorList>
            <consortium name="US DOE Joint Genome Institute (JGI-PGF)"/>
            <person name="Lucas S."/>
            <person name="Copeland A."/>
            <person name="Lapidus A."/>
            <person name="Glavina del Rio T."/>
            <person name="Dalin E."/>
            <person name="Tice H."/>
            <person name="Bruce D."/>
            <person name="Goodwin L."/>
            <person name="Pitluck S."/>
            <person name="Kyrpides N."/>
            <person name="Mavromatis K."/>
            <person name="Ivanova N."/>
            <person name="Mikhailova N."/>
            <person name="Chertkov O."/>
            <person name="Brettin T."/>
            <person name="Detter J.C."/>
            <person name="Han C."/>
            <person name="Larimer F."/>
            <person name="Land M."/>
            <person name="Hauser L."/>
            <person name="Markowitz V."/>
            <person name="Cheng J.-F."/>
            <person name="Hugenholtz P."/>
            <person name="Woyke T."/>
            <person name="Wu D."/>
            <person name="Pukall R."/>
            <person name="Steenblock K."/>
            <person name="Schneider S."/>
            <person name="Klenk H.-P."/>
            <person name="Eisen J.A."/>
        </authorList>
    </citation>
    <scope>NUCLEOTIDE SEQUENCE [LARGE SCALE GENOMIC DNA]</scope>
    <source>
        <strain evidence="2">DSM 14684 / CIP 108061 / JCM 11494 / NBRC 100937 / ID131577</strain>
    </source>
</reference>
<dbReference type="EMBL" id="CP001854">
    <property type="protein sequence ID" value="ADB49133.1"/>
    <property type="molecule type" value="Genomic_DNA"/>
</dbReference>
<dbReference type="Proteomes" id="UP000008229">
    <property type="component" value="Chromosome"/>
</dbReference>
<gene>
    <name evidence="1" type="ordered locus">Cwoe_0700</name>
</gene>
<organism evidence="1 2">
    <name type="scientific">Conexibacter woesei (strain DSM 14684 / CCUG 47730 / CIP 108061 / JCM 11494 / NBRC 100937 / ID131577)</name>
    <dbReference type="NCBI Taxonomy" id="469383"/>
    <lineage>
        <taxon>Bacteria</taxon>
        <taxon>Bacillati</taxon>
        <taxon>Actinomycetota</taxon>
        <taxon>Thermoleophilia</taxon>
        <taxon>Solirubrobacterales</taxon>
        <taxon>Conexibacteraceae</taxon>
        <taxon>Conexibacter</taxon>
    </lineage>
</organism>
<keyword evidence="2" id="KW-1185">Reference proteome</keyword>
<dbReference type="AlphaFoldDB" id="D3F9G6"/>
<dbReference type="RefSeq" id="WP_012932186.1">
    <property type="nucleotide sequence ID" value="NC_013739.1"/>
</dbReference>
<dbReference type="KEGG" id="cwo:Cwoe_0700"/>
<proteinExistence type="predicted"/>
<protein>
    <submittedName>
        <fullName evidence="1">Uncharacterized protein</fullName>
    </submittedName>
</protein>
<name>D3F9G6_CONWI</name>
<evidence type="ECO:0000313" key="1">
    <source>
        <dbReference type="EMBL" id="ADB49133.1"/>
    </source>
</evidence>
<reference evidence="1 2" key="1">
    <citation type="journal article" date="2010" name="Stand. Genomic Sci.">
        <title>Complete genome sequence of Conexibacter woesei type strain (ID131577).</title>
        <authorList>
            <person name="Pukall R."/>
            <person name="Lapidus A."/>
            <person name="Glavina Del Rio T."/>
            <person name="Copeland A."/>
            <person name="Tice H."/>
            <person name="Cheng J.-F."/>
            <person name="Lucas S."/>
            <person name="Chen F."/>
            <person name="Nolan M."/>
            <person name="Bruce D."/>
            <person name="Goodwin L."/>
            <person name="Pitluck S."/>
            <person name="Mavromatis K."/>
            <person name="Ivanova N."/>
            <person name="Ovchinnikova G."/>
            <person name="Pati A."/>
            <person name="Chen A."/>
            <person name="Palaniappan K."/>
            <person name="Land M."/>
            <person name="Hauser L."/>
            <person name="Chang Y.-J."/>
            <person name="Jeffries C.D."/>
            <person name="Chain P."/>
            <person name="Meincke L."/>
            <person name="Sims D."/>
            <person name="Brettin T."/>
            <person name="Detter J.C."/>
            <person name="Rohde M."/>
            <person name="Goeker M."/>
            <person name="Bristow J."/>
            <person name="Eisen J.A."/>
            <person name="Markowitz V."/>
            <person name="Kyrpides N.C."/>
            <person name="Klenk H.-P."/>
            <person name="Hugenholtz P."/>
        </authorList>
    </citation>
    <scope>NUCLEOTIDE SEQUENCE [LARGE SCALE GENOMIC DNA]</scope>
    <source>
        <strain evidence="2">DSM 14684 / CIP 108061 / JCM 11494 / NBRC 100937 / ID131577</strain>
    </source>
</reference>
<accession>D3F9G6</accession>
<evidence type="ECO:0000313" key="2">
    <source>
        <dbReference type="Proteomes" id="UP000008229"/>
    </source>
</evidence>
<dbReference type="HOGENOM" id="CLU_153081_0_0_11"/>
<dbReference type="STRING" id="469383.Cwoe_0700"/>